<evidence type="ECO:0000256" key="1">
    <source>
        <dbReference type="ARBA" id="ARBA00004123"/>
    </source>
</evidence>
<dbReference type="GO" id="GO:0003700">
    <property type="term" value="F:DNA-binding transcription factor activity"/>
    <property type="evidence" value="ECO:0007669"/>
    <property type="project" value="InterPro"/>
</dbReference>
<name>A0AAV5ULW6_9BILA</name>
<evidence type="ECO:0000256" key="5">
    <source>
        <dbReference type="ARBA" id="ARBA00022833"/>
    </source>
</evidence>
<dbReference type="PROSITE" id="PS51030">
    <property type="entry name" value="NUCLEAR_REC_DBD_2"/>
    <property type="match status" value="1"/>
</dbReference>
<evidence type="ECO:0000256" key="9">
    <source>
        <dbReference type="ARBA" id="ARBA00023170"/>
    </source>
</evidence>
<proteinExistence type="inferred from homology"/>
<dbReference type="GO" id="GO:0008270">
    <property type="term" value="F:zinc ion binding"/>
    <property type="evidence" value="ECO:0007669"/>
    <property type="project" value="UniProtKB-KW"/>
</dbReference>
<keyword evidence="4" id="KW-0863">Zinc-finger</keyword>
<evidence type="ECO:0000259" key="11">
    <source>
        <dbReference type="PROSITE" id="PS51030"/>
    </source>
</evidence>
<keyword evidence="10" id="KW-0539">Nucleus</keyword>
<feature type="non-terminal residue" evidence="12">
    <location>
        <position position="67"/>
    </location>
</feature>
<reference evidence="12" key="1">
    <citation type="submission" date="2023-10" db="EMBL/GenBank/DDBJ databases">
        <title>Genome assembly of Pristionchus species.</title>
        <authorList>
            <person name="Yoshida K."/>
            <person name="Sommer R.J."/>
        </authorList>
    </citation>
    <scope>NUCLEOTIDE SEQUENCE</scope>
    <source>
        <strain evidence="12">RS0144</strain>
    </source>
</reference>
<evidence type="ECO:0000256" key="6">
    <source>
        <dbReference type="ARBA" id="ARBA00023015"/>
    </source>
</evidence>
<keyword evidence="7" id="KW-0238">DNA-binding</keyword>
<dbReference type="Pfam" id="PF00105">
    <property type="entry name" value="zf-C4"/>
    <property type="match status" value="1"/>
</dbReference>
<comment type="similarity">
    <text evidence="2">Belongs to the nuclear hormone receptor family.</text>
</comment>
<dbReference type="SUPFAM" id="SSF57716">
    <property type="entry name" value="Glucocorticoid receptor-like (DNA-binding domain)"/>
    <property type="match status" value="1"/>
</dbReference>
<evidence type="ECO:0000256" key="8">
    <source>
        <dbReference type="ARBA" id="ARBA00023163"/>
    </source>
</evidence>
<evidence type="ECO:0000256" key="2">
    <source>
        <dbReference type="ARBA" id="ARBA00005993"/>
    </source>
</evidence>
<dbReference type="EMBL" id="BTSX01000006">
    <property type="protein sequence ID" value="GMT08017.1"/>
    <property type="molecule type" value="Genomic_DNA"/>
</dbReference>
<gene>
    <name evidence="12" type="ORF">PENTCL1PPCAC_30191</name>
</gene>
<organism evidence="12 13">
    <name type="scientific">Pristionchus entomophagus</name>
    <dbReference type="NCBI Taxonomy" id="358040"/>
    <lineage>
        <taxon>Eukaryota</taxon>
        <taxon>Metazoa</taxon>
        <taxon>Ecdysozoa</taxon>
        <taxon>Nematoda</taxon>
        <taxon>Chromadorea</taxon>
        <taxon>Rhabditida</taxon>
        <taxon>Rhabditina</taxon>
        <taxon>Diplogasteromorpha</taxon>
        <taxon>Diplogasteroidea</taxon>
        <taxon>Neodiplogasteridae</taxon>
        <taxon>Pristionchus</taxon>
    </lineage>
</organism>
<dbReference type="PRINTS" id="PR00047">
    <property type="entry name" value="STROIDFINGER"/>
</dbReference>
<evidence type="ECO:0000256" key="10">
    <source>
        <dbReference type="ARBA" id="ARBA00023242"/>
    </source>
</evidence>
<evidence type="ECO:0000256" key="7">
    <source>
        <dbReference type="ARBA" id="ARBA00023125"/>
    </source>
</evidence>
<dbReference type="InterPro" id="IPR049636">
    <property type="entry name" value="HNF4-like_DBD"/>
</dbReference>
<dbReference type="PROSITE" id="PS00031">
    <property type="entry name" value="NUCLEAR_REC_DBD_1"/>
    <property type="match status" value="1"/>
</dbReference>
<sequence>CRVCGDRATDMHYSVTSCNGCKTFFRRSVVCGRRYVCQKEGQCSFNKEGRCYCRACRFQKCVESGMN</sequence>
<dbReference type="Gene3D" id="3.30.50.10">
    <property type="entry name" value="Erythroid Transcription Factor GATA-1, subunit A"/>
    <property type="match status" value="1"/>
</dbReference>
<dbReference type="GO" id="GO:0005634">
    <property type="term" value="C:nucleus"/>
    <property type="evidence" value="ECO:0007669"/>
    <property type="project" value="UniProtKB-SubCell"/>
</dbReference>
<keyword evidence="3" id="KW-0479">Metal-binding</keyword>
<evidence type="ECO:0000313" key="12">
    <source>
        <dbReference type="EMBL" id="GMT08017.1"/>
    </source>
</evidence>
<dbReference type="AlphaFoldDB" id="A0AAV5ULW6"/>
<dbReference type="CDD" id="cd06960">
    <property type="entry name" value="NR_DBD_HNF4A"/>
    <property type="match status" value="1"/>
</dbReference>
<keyword evidence="8" id="KW-0804">Transcription</keyword>
<keyword evidence="9" id="KW-0675">Receptor</keyword>
<feature type="domain" description="Nuclear receptor" evidence="11">
    <location>
        <begin position="1"/>
        <end position="67"/>
    </location>
</feature>
<dbReference type="InterPro" id="IPR050274">
    <property type="entry name" value="Nuclear_hormone_rcpt_NR2"/>
</dbReference>
<feature type="non-terminal residue" evidence="12">
    <location>
        <position position="1"/>
    </location>
</feature>
<dbReference type="GO" id="GO:0000978">
    <property type="term" value="F:RNA polymerase II cis-regulatory region sequence-specific DNA binding"/>
    <property type="evidence" value="ECO:0007669"/>
    <property type="project" value="InterPro"/>
</dbReference>
<keyword evidence="13" id="KW-1185">Reference proteome</keyword>
<keyword evidence="5" id="KW-0862">Zinc</keyword>
<evidence type="ECO:0000313" key="13">
    <source>
        <dbReference type="Proteomes" id="UP001432027"/>
    </source>
</evidence>
<evidence type="ECO:0000256" key="3">
    <source>
        <dbReference type="ARBA" id="ARBA00022723"/>
    </source>
</evidence>
<keyword evidence="6" id="KW-0805">Transcription regulation</keyword>
<dbReference type="SMART" id="SM00399">
    <property type="entry name" value="ZnF_C4"/>
    <property type="match status" value="1"/>
</dbReference>
<evidence type="ECO:0000256" key="4">
    <source>
        <dbReference type="ARBA" id="ARBA00022771"/>
    </source>
</evidence>
<dbReference type="InterPro" id="IPR001628">
    <property type="entry name" value="Znf_hrmn_rcpt"/>
</dbReference>
<dbReference type="InterPro" id="IPR013088">
    <property type="entry name" value="Znf_NHR/GATA"/>
</dbReference>
<comment type="caution">
    <text evidence="12">The sequence shown here is derived from an EMBL/GenBank/DDBJ whole genome shotgun (WGS) entry which is preliminary data.</text>
</comment>
<dbReference type="PANTHER" id="PTHR24083">
    <property type="entry name" value="NUCLEAR HORMONE RECEPTOR"/>
    <property type="match status" value="1"/>
</dbReference>
<protein>
    <recommendedName>
        <fullName evidence="11">Nuclear receptor domain-containing protein</fullName>
    </recommendedName>
</protein>
<comment type="subcellular location">
    <subcellularLocation>
        <location evidence="1">Nucleus</location>
    </subcellularLocation>
</comment>
<accession>A0AAV5ULW6</accession>
<dbReference type="Proteomes" id="UP001432027">
    <property type="component" value="Unassembled WGS sequence"/>
</dbReference>